<comment type="caution">
    <text evidence="1">The sequence shown here is derived from an EMBL/GenBank/DDBJ whole genome shotgun (WGS) entry which is preliminary data.</text>
</comment>
<proteinExistence type="predicted"/>
<evidence type="ECO:0000313" key="1">
    <source>
        <dbReference type="EMBL" id="PKY04394.1"/>
    </source>
</evidence>
<dbReference type="EMBL" id="MSFM01000006">
    <property type="protein sequence ID" value="PKY04394.1"/>
    <property type="molecule type" value="Genomic_DNA"/>
</dbReference>
<dbReference type="PANTHER" id="PTHR14187">
    <property type="entry name" value="ALPHA KINASE/ELONGATION FACTOR 2 KINASE"/>
    <property type="match status" value="1"/>
</dbReference>
<sequence>MDTSGGPSQFSSMPCSTQDRIIIGVDYGTTGTGISVILVEGQTGATRCGFITQWLSGANQAKVPSRIAYACNNPSFSMPSSCWGFEIHPDMNACSWTKLLLDHNTELAEFDDEVLRAAVSSGIFDLARGKAPVDAITDYLKHVLSFAWGIIRQDFDVSLDHIPINLQFTVPATWSQESRVLSKQAVTRAWRDKRPQDTITFMSEPEAAAEAVYKLHRSEFKVGDGILICDCGGGTVDIATYLVTDCDQFSLSRITSVQGILLTERRRGGKCGGTAIDSRLYGLINKRFPGAFKSLNYLIAPGSKFMRAFEDVKTVFGEDERRKTFRLPLNLRRGQRGCTLPYFDPKTKGMILSEEDTRNLYNPVISKIISLINSQIMAADENHGSPVINVASKYNGRRRWLGTTRSTGRLPSSAKKSSALWIRISPATAP</sequence>
<evidence type="ECO:0008006" key="3">
    <source>
        <dbReference type="Google" id="ProtNLM"/>
    </source>
</evidence>
<dbReference type="GeneID" id="36543488"/>
<dbReference type="AlphaFoldDB" id="A0A2I1D3E8"/>
<dbReference type="InterPro" id="IPR043129">
    <property type="entry name" value="ATPase_NBD"/>
</dbReference>
<gene>
    <name evidence="1" type="ORF">P168DRAFT_282023</name>
</gene>
<keyword evidence="2" id="KW-1185">Reference proteome</keyword>
<dbReference type="Gene3D" id="3.30.420.40">
    <property type="match status" value="1"/>
</dbReference>
<dbReference type="Proteomes" id="UP000234254">
    <property type="component" value="Unassembled WGS sequence"/>
</dbReference>
<organism evidence="1 2">
    <name type="scientific">Aspergillus campestris (strain IBT 28561)</name>
    <dbReference type="NCBI Taxonomy" id="1392248"/>
    <lineage>
        <taxon>Eukaryota</taxon>
        <taxon>Fungi</taxon>
        <taxon>Dikarya</taxon>
        <taxon>Ascomycota</taxon>
        <taxon>Pezizomycotina</taxon>
        <taxon>Eurotiomycetes</taxon>
        <taxon>Eurotiomycetidae</taxon>
        <taxon>Eurotiales</taxon>
        <taxon>Aspergillaceae</taxon>
        <taxon>Aspergillus</taxon>
        <taxon>Aspergillus subgen. Circumdati</taxon>
    </lineage>
</organism>
<name>A0A2I1D3E8_ASPC2</name>
<dbReference type="CDD" id="cd10170">
    <property type="entry name" value="ASKHA_NBD_HSP70"/>
    <property type="match status" value="1"/>
</dbReference>
<evidence type="ECO:0000313" key="2">
    <source>
        <dbReference type="Proteomes" id="UP000234254"/>
    </source>
</evidence>
<protein>
    <recommendedName>
        <fullName evidence="3">Actin-like ATPase domain-containing protein</fullName>
    </recommendedName>
</protein>
<dbReference type="VEuPathDB" id="FungiDB:P168DRAFT_282023"/>
<dbReference type="RefSeq" id="XP_024692988.1">
    <property type="nucleotide sequence ID" value="XM_024835964.1"/>
</dbReference>
<dbReference type="OrthoDB" id="2963168at2759"/>
<accession>A0A2I1D3E8</accession>
<dbReference type="PANTHER" id="PTHR14187:SF81">
    <property type="entry name" value="HSP70 FAMILY PROTEIN (AFU_ORTHOLOGUE AFUA_4G14040)"/>
    <property type="match status" value="1"/>
</dbReference>
<reference evidence="1" key="1">
    <citation type="submission" date="2016-12" db="EMBL/GenBank/DDBJ databases">
        <title>The genomes of Aspergillus section Nigri reveals drivers in fungal speciation.</title>
        <authorList>
            <consortium name="DOE Joint Genome Institute"/>
            <person name="Vesth T.C."/>
            <person name="Nybo J."/>
            <person name="Theobald S."/>
            <person name="Brandl J."/>
            <person name="Frisvad J.C."/>
            <person name="Nielsen K.F."/>
            <person name="Lyhne E.K."/>
            <person name="Kogle M.E."/>
            <person name="Kuo A."/>
            <person name="Riley R."/>
            <person name="Clum A."/>
            <person name="Nolan M."/>
            <person name="Lipzen A."/>
            <person name="Salamov A."/>
            <person name="Henrissat B."/>
            <person name="Wiebenga A."/>
            <person name="De vries R.P."/>
            <person name="Grigoriev I.V."/>
            <person name="Mortensen U.H."/>
            <person name="Andersen M.R."/>
            <person name="Baker S.E."/>
        </authorList>
    </citation>
    <scope>NUCLEOTIDE SEQUENCE</scope>
    <source>
        <strain evidence="1">IBT 28561</strain>
    </source>
</reference>
<dbReference type="SUPFAM" id="SSF53067">
    <property type="entry name" value="Actin-like ATPase domain"/>
    <property type="match status" value="2"/>
</dbReference>